<evidence type="ECO:0000256" key="1">
    <source>
        <dbReference type="SAM" id="MobiDB-lite"/>
    </source>
</evidence>
<sequence>MLTFNTHHVVKLLGVVSQGQPVLVVMELMAFGDLKTYLRSHRPDSGETAASQPPTLKVSP</sequence>
<dbReference type="Pfam" id="PF07714">
    <property type="entry name" value="PK_Tyr_Ser-Thr"/>
    <property type="match status" value="1"/>
</dbReference>
<organism evidence="3 4">
    <name type="scientific">Dryococelus australis</name>
    <dbReference type="NCBI Taxonomy" id="614101"/>
    <lineage>
        <taxon>Eukaryota</taxon>
        <taxon>Metazoa</taxon>
        <taxon>Ecdysozoa</taxon>
        <taxon>Arthropoda</taxon>
        <taxon>Hexapoda</taxon>
        <taxon>Insecta</taxon>
        <taxon>Pterygota</taxon>
        <taxon>Neoptera</taxon>
        <taxon>Polyneoptera</taxon>
        <taxon>Phasmatodea</taxon>
        <taxon>Verophasmatodea</taxon>
        <taxon>Anareolatae</taxon>
        <taxon>Phasmatidae</taxon>
        <taxon>Eurycanthinae</taxon>
        <taxon>Dryococelus</taxon>
    </lineage>
</organism>
<accession>A0ABQ9HEQ5</accession>
<evidence type="ECO:0000259" key="2">
    <source>
        <dbReference type="Pfam" id="PF07714"/>
    </source>
</evidence>
<proteinExistence type="predicted"/>
<evidence type="ECO:0000313" key="3">
    <source>
        <dbReference type="EMBL" id="KAJ8882740.1"/>
    </source>
</evidence>
<dbReference type="Gene3D" id="1.10.510.10">
    <property type="entry name" value="Transferase(Phosphotransferase) domain 1"/>
    <property type="match status" value="1"/>
</dbReference>
<protein>
    <recommendedName>
        <fullName evidence="2">Serine-threonine/tyrosine-protein kinase catalytic domain-containing protein</fullName>
    </recommendedName>
</protein>
<name>A0ABQ9HEQ5_9NEOP</name>
<keyword evidence="4" id="KW-1185">Reference proteome</keyword>
<feature type="region of interest" description="Disordered" evidence="1">
    <location>
        <begin position="40"/>
        <end position="60"/>
    </location>
</feature>
<dbReference type="InterPro" id="IPR001245">
    <property type="entry name" value="Ser-Thr/Tyr_kinase_cat_dom"/>
</dbReference>
<dbReference type="InterPro" id="IPR011009">
    <property type="entry name" value="Kinase-like_dom_sf"/>
</dbReference>
<reference evidence="3 4" key="1">
    <citation type="submission" date="2023-02" db="EMBL/GenBank/DDBJ databases">
        <title>LHISI_Scaffold_Assembly.</title>
        <authorList>
            <person name="Stuart O.P."/>
            <person name="Cleave R."/>
            <person name="Magrath M.J.L."/>
            <person name="Mikheyev A.S."/>
        </authorList>
    </citation>
    <scope>NUCLEOTIDE SEQUENCE [LARGE SCALE GENOMIC DNA]</scope>
    <source>
        <strain evidence="3">Daus_M_001</strain>
        <tissue evidence="3">Leg muscle</tissue>
    </source>
</reference>
<evidence type="ECO:0000313" key="4">
    <source>
        <dbReference type="Proteomes" id="UP001159363"/>
    </source>
</evidence>
<dbReference type="SUPFAM" id="SSF56112">
    <property type="entry name" value="Protein kinase-like (PK-like)"/>
    <property type="match status" value="1"/>
</dbReference>
<comment type="caution">
    <text evidence="3">The sequence shown here is derived from an EMBL/GenBank/DDBJ whole genome shotgun (WGS) entry which is preliminary data.</text>
</comment>
<dbReference type="EMBL" id="JARBHB010000005">
    <property type="protein sequence ID" value="KAJ8882740.1"/>
    <property type="molecule type" value="Genomic_DNA"/>
</dbReference>
<feature type="domain" description="Serine-threonine/tyrosine-protein kinase catalytic" evidence="2">
    <location>
        <begin position="1"/>
        <end position="44"/>
    </location>
</feature>
<dbReference type="Proteomes" id="UP001159363">
    <property type="component" value="Chromosome 4"/>
</dbReference>
<gene>
    <name evidence="3" type="ORF">PR048_014553</name>
</gene>